<reference evidence="1 2" key="1">
    <citation type="submission" date="2014-12" db="EMBL/GenBank/DDBJ databases">
        <title>Genome sequence of Morococcus cerebrosus.</title>
        <authorList>
            <person name="Shin S.-K."/>
            <person name="Yi H."/>
        </authorList>
    </citation>
    <scope>NUCLEOTIDE SEQUENCE [LARGE SCALE GENOMIC DNA]</scope>
    <source>
        <strain evidence="1 2">CIP 81.93</strain>
    </source>
</reference>
<comment type="caution">
    <text evidence="1">The sequence shown here is derived from an EMBL/GenBank/DDBJ whole genome shotgun (WGS) entry which is preliminary data.</text>
</comment>
<proteinExistence type="predicted"/>
<name>A0A0C1GQH8_9NEIS</name>
<evidence type="ECO:0000313" key="2">
    <source>
        <dbReference type="Proteomes" id="UP000031390"/>
    </source>
</evidence>
<dbReference type="AlphaFoldDB" id="A0A0C1GQH8"/>
<gene>
    <name evidence="1" type="ORF">MCC93_11270</name>
</gene>
<protein>
    <submittedName>
        <fullName evidence="1">Uncharacterized protein</fullName>
    </submittedName>
</protein>
<organism evidence="1 2">
    <name type="scientific">Morococcus cerebrosus</name>
    <dbReference type="NCBI Taxonomy" id="1056807"/>
    <lineage>
        <taxon>Bacteria</taxon>
        <taxon>Pseudomonadati</taxon>
        <taxon>Pseudomonadota</taxon>
        <taxon>Betaproteobacteria</taxon>
        <taxon>Neisseriales</taxon>
        <taxon>Neisseriaceae</taxon>
        <taxon>Morococcus</taxon>
    </lineage>
</organism>
<dbReference type="Proteomes" id="UP000031390">
    <property type="component" value="Unassembled WGS sequence"/>
</dbReference>
<dbReference type="EMBL" id="JUFZ01000043">
    <property type="protein sequence ID" value="KIC08615.1"/>
    <property type="molecule type" value="Genomic_DNA"/>
</dbReference>
<evidence type="ECO:0000313" key="1">
    <source>
        <dbReference type="EMBL" id="KIC08615.1"/>
    </source>
</evidence>
<sequence>MDGIFNVQIAFCFFCSFGFSFAETPLSSETSFSDDLSVFSA</sequence>
<accession>A0A0C1GQH8</accession>